<comment type="caution">
    <text evidence="3">The sequence shown here is derived from an EMBL/GenBank/DDBJ whole genome shotgun (WGS) entry which is preliminary data.</text>
</comment>
<feature type="region of interest" description="Disordered" evidence="1">
    <location>
        <begin position="493"/>
        <end position="536"/>
    </location>
</feature>
<feature type="region of interest" description="Disordered" evidence="1">
    <location>
        <begin position="1154"/>
        <end position="1193"/>
    </location>
</feature>
<accession>A0A6N8JLW4</accession>
<evidence type="ECO:0000256" key="1">
    <source>
        <dbReference type="SAM" id="MobiDB-lite"/>
    </source>
</evidence>
<feature type="compositionally biased region" description="Basic and acidic residues" evidence="1">
    <location>
        <begin position="641"/>
        <end position="658"/>
    </location>
</feature>
<feature type="transmembrane region" description="Helical" evidence="2">
    <location>
        <begin position="1209"/>
        <end position="1232"/>
    </location>
</feature>
<keyword evidence="2" id="KW-0472">Membrane</keyword>
<keyword evidence="2" id="KW-1133">Transmembrane helix</keyword>
<feature type="compositionally biased region" description="Gly residues" evidence="1">
    <location>
        <begin position="1154"/>
        <end position="1189"/>
    </location>
</feature>
<dbReference type="AlphaFoldDB" id="A0A6N8JLW4"/>
<keyword evidence="4" id="KW-1185">Reference proteome</keyword>
<evidence type="ECO:0000313" key="4">
    <source>
        <dbReference type="Proteomes" id="UP000463388"/>
    </source>
</evidence>
<evidence type="ECO:0000256" key="2">
    <source>
        <dbReference type="SAM" id="Phobius"/>
    </source>
</evidence>
<feature type="compositionally biased region" description="Polar residues" evidence="1">
    <location>
        <begin position="526"/>
        <end position="536"/>
    </location>
</feature>
<feature type="region of interest" description="Disordered" evidence="1">
    <location>
        <begin position="1020"/>
        <end position="1055"/>
    </location>
</feature>
<feature type="region of interest" description="Disordered" evidence="1">
    <location>
        <begin position="629"/>
        <end position="658"/>
    </location>
</feature>
<keyword evidence="2" id="KW-0812">Transmembrane</keyword>
<proteinExistence type="predicted"/>
<name>A0A6N8JLW4_9ACTN</name>
<feature type="compositionally biased region" description="Gly residues" evidence="1">
    <location>
        <begin position="1027"/>
        <end position="1040"/>
    </location>
</feature>
<dbReference type="Proteomes" id="UP000463388">
    <property type="component" value="Unassembled WGS sequence"/>
</dbReference>
<evidence type="ECO:0000313" key="3">
    <source>
        <dbReference type="EMBL" id="MVX60552.1"/>
    </source>
</evidence>
<sequence length="1260" mass="131698">MALPRLEPVIESVDLFRENGVKIGKGDIVLPGEKVRVHCVVKNAYPSPNSQQYPMHVKLANTADHPTQGLAPFADAAHPLQVNGTTVATTSGPNTVTGANGVPVTLVGSSPTTVSYWATITGATGGAVTLSQELIEDTFQGRKYATVELVAEQSLRPLPDGADPDDPSSWGAPGSDYHYTRLPQPNANGWNTTPVAVQFFGGDFDSLTLAPANGDAAVSLADRQTWTRADDTDGYGVQISAANSETGDVSSKRDDTIKIDTSAPRIEKDAALSAYTVTDVPADASKATSGIWRLHRTGASGAAAADGREAAFREFPLTDGNGTASQAVGNLPNGWYVAEDAAGNRSAPLKVSGTEPPSVDRPSGSVVDPDDPNPPTPVGPPVGRGDDVPAPTVAEDPDGLRHAVIEETISQMIDPAAPPFGGLLESAEATALMDYRYAASSTAAPLAVTDALLDASGNPLASFDTKVPGECLIRRVITDAQGNTTTINLHYQTTRDNCPPVRPLQPSDPSDPDSPKVPGDPLSPSGPVTTDPDGTQHVTVDCEASEAVRSGTMDRDGALALLQRHYDVAALDGAAATLTVRSLQDATGTAVSSIDLSQPANYLITYVASDAQGNTTTVNLTYHLMRWKSPEVKPPPTTTDPDPKPLEPPEPPHIHPDGTHHAVLYDKVRVLAQAGASLSLDAVRALMEGRYDFAAADGGTTTERSLALTNAAGSAVGAIDLSREGTYHIAYTRADAAGNTTTVHLTYEVFRDQCPPIRPLEPVDPSDPTGDKEPSDPLQPSDPVTEGADGTQSTSVDCSVTEAVTHGVMDKVGAQALLRRHFLPSGVDGGDVTVTVQLMTNAAGDLISAIDLSRQAHYRITYVVRDGTGNTTTVRLAYQLISSRVPGVMATPDPDEVIDLIPGDPLNPQPHPLDPTHPPTVALDGTQHAEVADEMRVPVKRGAELTLADARSLVNHRYTFTPEAAGTVSEVSLAMADGSGGPVRSIDLSYPSAWRINYKVRDANGNTVKVNLRYLVVAKPPTVTPGKPGGDGGPGEGNGSSGRDPLPPSSVTVDPETGLTHAVINDEVTVPTEDDPMTPAAMASFMEARYGAASGLPDGKLTRGTPQLYDSAGKAVTAIDRSRPGDWRADQVITDSAGDTVSIRLTYLVREGTVTGGTSGGNGSSGAGDGGGAGDGSGVQAGAGGANGDGDGRGRWASRIHQLPQTGGIFGPCPVHILFVLIMLLSAAYTLARLRQEAAHRAERRRRNAEWEEFYREAVR</sequence>
<gene>
    <name evidence="3" type="ORF">GKZ27_03630</name>
</gene>
<dbReference type="EMBL" id="WSRR01000005">
    <property type="protein sequence ID" value="MVX60552.1"/>
    <property type="molecule type" value="Genomic_DNA"/>
</dbReference>
<reference evidence="3 4" key="1">
    <citation type="submission" date="2019-12" db="EMBL/GenBank/DDBJ databases">
        <title>Microbes associate with the intestines of laboratory mice.</title>
        <authorList>
            <person name="Navarre W."/>
            <person name="Wong E."/>
        </authorList>
    </citation>
    <scope>NUCLEOTIDE SEQUENCE [LARGE SCALE GENOMIC DNA]</scope>
    <source>
        <strain evidence="3 4">NM66_B29</strain>
    </source>
</reference>
<dbReference type="RefSeq" id="WP_202095517.1">
    <property type="nucleotide sequence ID" value="NZ_WSRR01000005.1"/>
</dbReference>
<protein>
    <submittedName>
        <fullName evidence="3">Uncharacterized protein</fullName>
    </submittedName>
</protein>
<feature type="region of interest" description="Disordered" evidence="1">
    <location>
        <begin position="755"/>
        <end position="796"/>
    </location>
</feature>
<feature type="compositionally biased region" description="Low complexity" evidence="1">
    <location>
        <begin position="356"/>
        <end position="367"/>
    </location>
</feature>
<feature type="region of interest" description="Disordered" evidence="1">
    <location>
        <begin position="346"/>
        <end position="396"/>
    </location>
</feature>
<feature type="region of interest" description="Disordered" evidence="1">
    <location>
        <begin position="155"/>
        <end position="185"/>
    </location>
</feature>
<organism evidence="3 4">
    <name type="scientific">Adlercreutzia mucosicola</name>
    <dbReference type="NCBI Taxonomy" id="580026"/>
    <lineage>
        <taxon>Bacteria</taxon>
        <taxon>Bacillati</taxon>
        <taxon>Actinomycetota</taxon>
        <taxon>Coriobacteriia</taxon>
        <taxon>Eggerthellales</taxon>
        <taxon>Eggerthellaceae</taxon>
        <taxon>Adlercreutzia</taxon>
    </lineage>
</organism>